<reference evidence="15 16" key="1">
    <citation type="submission" date="2013-08" db="EMBL/GenBank/DDBJ databases">
        <title>Genome of Pontibacillus chungwhensis.</title>
        <authorList>
            <person name="Wang Q."/>
            <person name="Wang G."/>
        </authorList>
    </citation>
    <scope>NUCLEOTIDE SEQUENCE [LARGE SCALE GENOMIC DNA]</scope>
    <source>
        <strain evidence="15 16">BH030062</strain>
    </source>
</reference>
<dbReference type="Gene3D" id="3.40.1390.10">
    <property type="entry name" value="MurE/MurF, N-terminal domain"/>
    <property type="match status" value="1"/>
</dbReference>
<comment type="subcellular location">
    <subcellularLocation>
        <location evidence="10 11">Cytoplasm</location>
    </subcellularLocation>
</comment>
<evidence type="ECO:0000256" key="1">
    <source>
        <dbReference type="ARBA" id="ARBA00022490"/>
    </source>
</evidence>
<comment type="caution">
    <text evidence="15">The sequence shown here is derived from an EMBL/GenBank/DDBJ whole genome shotgun (WGS) entry which is preliminary data.</text>
</comment>
<keyword evidence="16" id="KW-1185">Reference proteome</keyword>
<evidence type="ECO:0000313" key="16">
    <source>
        <dbReference type="Proteomes" id="UP000030153"/>
    </source>
</evidence>
<dbReference type="EMBL" id="AVBG01000001">
    <property type="protein sequence ID" value="KGP92770.1"/>
    <property type="molecule type" value="Genomic_DNA"/>
</dbReference>
<keyword evidence="3 10" id="KW-0132">Cell division</keyword>
<dbReference type="InterPro" id="IPR035911">
    <property type="entry name" value="MurE/MurF_N"/>
</dbReference>
<dbReference type="InterPro" id="IPR004101">
    <property type="entry name" value="Mur_ligase_C"/>
</dbReference>
<keyword evidence="2 10" id="KW-0436">Ligase</keyword>
<dbReference type="Pfam" id="PF08245">
    <property type="entry name" value="Mur_ligase_M"/>
    <property type="match status" value="1"/>
</dbReference>
<dbReference type="OrthoDB" id="9801978at2"/>
<protein>
    <recommendedName>
        <fullName evidence="10 11">UDP-N-acetylmuramoyl-tripeptide--D-alanyl-D-alanine ligase</fullName>
        <ecNumber evidence="10 11">6.3.2.10</ecNumber>
    </recommendedName>
    <alternativeName>
        <fullName evidence="10">D-alanyl-D-alanine-adding enzyme</fullName>
    </alternativeName>
</protein>
<dbReference type="GO" id="GO:0051301">
    <property type="term" value="P:cell division"/>
    <property type="evidence" value="ECO:0007669"/>
    <property type="project" value="UniProtKB-KW"/>
</dbReference>
<dbReference type="PANTHER" id="PTHR43024:SF1">
    <property type="entry name" value="UDP-N-ACETYLMURAMOYL-TRIPEPTIDE--D-ALANYL-D-ALANINE LIGASE"/>
    <property type="match status" value="1"/>
</dbReference>
<dbReference type="AlphaFoldDB" id="A0A0A2VGM7"/>
<dbReference type="SUPFAM" id="SSF53244">
    <property type="entry name" value="MurD-like peptide ligases, peptide-binding domain"/>
    <property type="match status" value="1"/>
</dbReference>
<evidence type="ECO:0000256" key="4">
    <source>
        <dbReference type="ARBA" id="ARBA00022741"/>
    </source>
</evidence>
<dbReference type="SUPFAM" id="SSF63418">
    <property type="entry name" value="MurE/MurF N-terminal domain"/>
    <property type="match status" value="1"/>
</dbReference>
<evidence type="ECO:0000256" key="7">
    <source>
        <dbReference type="ARBA" id="ARBA00022984"/>
    </source>
</evidence>
<organism evidence="15 16">
    <name type="scientific">Pontibacillus chungwhensis BH030062</name>
    <dbReference type="NCBI Taxonomy" id="1385513"/>
    <lineage>
        <taxon>Bacteria</taxon>
        <taxon>Bacillati</taxon>
        <taxon>Bacillota</taxon>
        <taxon>Bacilli</taxon>
        <taxon>Bacillales</taxon>
        <taxon>Bacillaceae</taxon>
        <taxon>Pontibacillus</taxon>
    </lineage>
</organism>
<dbReference type="InterPro" id="IPR005863">
    <property type="entry name" value="UDP-N-AcMur_synth"/>
</dbReference>
<feature type="binding site" evidence="10">
    <location>
        <begin position="114"/>
        <end position="120"/>
    </location>
    <ligand>
        <name>ATP</name>
        <dbReference type="ChEBI" id="CHEBI:30616"/>
    </ligand>
</feature>
<comment type="pathway">
    <text evidence="10 11">Cell wall biogenesis; peptidoglycan biosynthesis.</text>
</comment>
<dbReference type="NCBIfam" id="TIGR01143">
    <property type="entry name" value="murF"/>
    <property type="match status" value="1"/>
</dbReference>
<dbReference type="GO" id="GO:0008766">
    <property type="term" value="F:UDP-N-acetylmuramoylalanyl-D-glutamyl-2,6-diaminopimelate-D-alanyl-D-alanine ligase activity"/>
    <property type="evidence" value="ECO:0007669"/>
    <property type="project" value="RHEA"/>
</dbReference>
<dbReference type="PANTHER" id="PTHR43024">
    <property type="entry name" value="UDP-N-ACETYLMURAMOYL-TRIPEPTIDE--D-ALANYL-D-ALANINE LIGASE"/>
    <property type="match status" value="1"/>
</dbReference>
<evidence type="ECO:0000256" key="8">
    <source>
        <dbReference type="ARBA" id="ARBA00023306"/>
    </source>
</evidence>
<dbReference type="GO" id="GO:0047480">
    <property type="term" value="F:UDP-N-acetylmuramoyl-tripeptide-D-alanyl-D-alanine ligase activity"/>
    <property type="evidence" value="ECO:0007669"/>
    <property type="project" value="UniProtKB-UniRule"/>
</dbReference>
<evidence type="ECO:0000259" key="12">
    <source>
        <dbReference type="Pfam" id="PF01225"/>
    </source>
</evidence>
<keyword evidence="7 10" id="KW-0573">Peptidoglycan synthesis</keyword>
<dbReference type="InterPro" id="IPR000713">
    <property type="entry name" value="Mur_ligase_N"/>
</dbReference>
<evidence type="ECO:0000313" key="15">
    <source>
        <dbReference type="EMBL" id="KGP92770.1"/>
    </source>
</evidence>
<gene>
    <name evidence="10" type="primary">murF</name>
    <name evidence="15" type="ORF">N780_10440</name>
</gene>
<evidence type="ECO:0000256" key="11">
    <source>
        <dbReference type="RuleBase" id="RU004136"/>
    </source>
</evidence>
<evidence type="ECO:0000256" key="3">
    <source>
        <dbReference type="ARBA" id="ARBA00022618"/>
    </source>
</evidence>
<dbReference type="STRING" id="1385513.N780_10440"/>
<evidence type="ECO:0000256" key="9">
    <source>
        <dbReference type="ARBA" id="ARBA00023316"/>
    </source>
</evidence>
<dbReference type="eggNOG" id="COG0770">
    <property type="taxonomic scope" value="Bacteria"/>
</dbReference>
<comment type="function">
    <text evidence="10 11">Involved in cell wall formation. Catalyzes the final step in the synthesis of UDP-N-acetylmuramoyl-pentapeptide, the precursor of murein.</text>
</comment>
<keyword evidence="6 10" id="KW-0133">Cell shape</keyword>
<keyword evidence="5 10" id="KW-0067">ATP-binding</keyword>
<feature type="domain" description="Mur ligase C-terminal" evidence="13">
    <location>
        <begin position="315"/>
        <end position="440"/>
    </location>
</feature>
<evidence type="ECO:0000256" key="5">
    <source>
        <dbReference type="ARBA" id="ARBA00022840"/>
    </source>
</evidence>
<dbReference type="Gene3D" id="3.40.1190.10">
    <property type="entry name" value="Mur-like, catalytic domain"/>
    <property type="match status" value="1"/>
</dbReference>
<dbReference type="GO" id="GO:0005524">
    <property type="term" value="F:ATP binding"/>
    <property type="evidence" value="ECO:0007669"/>
    <property type="project" value="UniProtKB-UniRule"/>
</dbReference>
<dbReference type="Pfam" id="PF02875">
    <property type="entry name" value="Mur_ligase_C"/>
    <property type="match status" value="1"/>
</dbReference>
<feature type="domain" description="Mur ligase central" evidence="14">
    <location>
        <begin position="112"/>
        <end position="292"/>
    </location>
</feature>
<evidence type="ECO:0000256" key="10">
    <source>
        <dbReference type="HAMAP-Rule" id="MF_02019"/>
    </source>
</evidence>
<feature type="domain" description="Mur ligase N-terminal catalytic" evidence="12">
    <location>
        <begin position="24"/>
        <end position="72"/>
    </location>
</feature>
<name>A0A0A2VGM7_9BACI</name>
<dbReference type="RefSeq" id="WP_036778443.1">
    <property type="nucleotide sequence ID" value="NZ_AVBG01000001.1"/>
</dbReference>
<evidence type="ECO:0000256" key="6">
    <source>
        <dbReference type="ARBA" id="ARBA00022960"/>
    </source>
</evidence>
<dbReference type="SUPFAM" id="SSF53623">
    <property type="entry name" value="MurD-like peptide ligases, catalytic domain"/>
    <property type="match status" value="1"/>
</dbReference>
<sequence>MKMTTEWIHRHFPSARGVASESIEIKNVFTDTRKKTDKGLFVPIRGDRFDGHEFLKDAIEGGAVAALWDEKIDVPSYVPNDFPLFFVDDTIIGLQQLAHVYRKEVNPKVIGVTGSNGKTTTKDFVDAVLAPSFKTHKTDGNFNNHIGLPLTILAMPASTEVLVLEMGMNHFGEIENLSFIAEPDFAVITNIGESHIEFLGSREGIAQAKSEILAGLRDGGTLLLDGDEPLLAPLHTREGVVSCGFDQKNECFLSNIQMSGSTTTFTINDGESYSIHLLGKHNVKNASFAIVIGKALGMDPSDIQQGLNEMTLTGMRFELIEGKNGAHIVNDAYNASPTSMRASIEVIKDLNQYSRKILILGDIFELGAQSEEMHRSVAPSIDSSIDVLITVGDESAVIAEEVKKHHEDLDVYSYSTKEDVSAVVQPMLQQDTIVLLKASRLMAFESFVEEFTD</sequence>
<comment type="similarity">
    <text evidence="10">Belongs to the MurCDEF family. MurF subfamily.</text>
</comment>
<dbReference type="InterPro" id="IPR036615">
    <property type="entry name" value="Mur_ligase_C_dom_sf"/>
</dbReference>
<dbReference type="HAMAP" id="MF_02019">
    <property type="entry name" value="MurF"/>
    <property type="match status" value="1"/>
</dbReference>
<dbReference type="InterPro" id="IPR036565">
    <property type="entry name" value="Mur-like_cat_sf"/>
</dbReference>
<dbReference type="GO" id="GO:0009252">
    <property type="term" value="P:peptidoglycan biosynthetic process"/>
    <property type="evidence" value="ECO:0007669"/>
    <property type="project" value="UniProtKB-UniRule"/>
</dbReference>
<accession>A0A0A2VGM7</accession>
<keyword evidence="4 10" id="KW-0547">Nucleotide-binding</keyword>
<keyword evidence="1 10" id="KW-0963">Cytoplasm</keyword>
<evidence type="ECO:0000259" key="14">
    <source>
        <dbReference type="Pfam" id="PF08245"/>
    </source>
</evidence>
<proteinExistence type="inferred from homology"/>
<dbReference type="Pfam" id="PF01225">
    <property type="entry name" value="Mur_ligase"/>
    <property type="match status" value="1"/>
</dbReference>
<dbReference type="InterPro" id="IPR051046">
    <property type="entry name" value="MurCDEF_CellWall_CoF430Synth"/>
</dbReference>
<dbReference type="GO" id="GO:0005737">
    <property type="term" value="C:cytoplasm"/>
    <property type="evidence" value="ECO:0007669"/>
    <property type="project" value="UniProtKB-SubCell"/>
</dbReference>
<dbReference type="GO" id="GO:0008360">
    <property type="term" value="P:regulation of cell shape"/>
    <property type="evidence" value="ECO:0007669"/>
    <property type="project" value="UniProtKB-KW"/>
</dbReference>
<dbReference type="GO" id="GO:0071555">
    <property type="term" value="P:cell wall organization"/>
    <property type="evidence" value="ECO:0007669"/>
    <property type="project" value="UniProtKB-KW"/>
</dbReference>
<dbReference type="EC" id="6.3.2.10" evidence="10 11"/>
<keyword evidence="8 10" id="KW-0131">Cell cycle</keyword>
<keyword evidence="9 10" id="KW-0961">Cell wall biogenesis/degradation</keyword>
<dbReference type="UniPathway" id="UPA00219"/>
<comment type="catalytic activity">
    <reaction evidence="10 11">
        <text>D-alanyl-D-alanine + UDP-N-acetyl-alpha-D-muramoyl-L-alanyl-gamma-D-glutamyl-meso-2,6-diaminopimelate + ATP = UDP-N-acetyl-alpha-D-muramoyl-L-alanyl-gamma-D-glutamyl-meso-2,6-diaminopimeloyl-D-alanyl-D-alanine + ADP + phosphate + H(+)</text>
        <dbReference type="Rhea" id="RHEA:28374"/>
        <dbReference type="ChEBI" id="CHEBI:15378"/>
        <dbReference type="ChEBI" id="CHEBI:30616"/>
        <dbReference type="ChEBI" id="CHEBI:43474"/>
        <dbReference type="ChEBI" id="CHEBI:57822"/>
        <dbReference type="ChEBI" id="CHEBI:61386"/>
        <dbReference type="ChEBI" id="CHEBI:83905"/>
        <dbReference type="ChEBI" id="CHEBI:456216"/>
        <dbReference type="EC" id="6.3.2.10"/>
    </reaction>
</comment>
<evidence type="ECO:0000259" key="13">
    <source>
        <dbReference type="Pfam" id="PF02875"/>
    </source>
</evidence>
<evidence type="ECO:0000256" key="2">
    <source>
        <dbReference type="ARBA" id="ARBA00022598"/>
    </source>
</evidence>
<dbReference type="InterPro" id="IPR013221">
    <property type="entry name" value="Mur_ligase_cen"/>
</dbReference>
<dbReference type="Proteomes" id="UP000030153">
    <property type="component" value="Unassembled WGS sequence"/>
</dbReference>
<dbReference type="Gene3D" id="3.90.190.20">
    <property type="entry name" value="Mur ligase, C-terminal domain"/>
    <property type="match status" value="1"/>
</dbReference>